<keyword evidence="4" id="KW-1185">Reference proteome</keyword>
<keyword evidence="1" id="KW-0812">Transmembrane</keyword>
<proteinExistence type="predicted"/>
<dbReference type="RefSeq" id="WP_157420973.1">
    <property type="nucleotide sequence ID" value="NZ_CP014859.1"/>
</dbReference>
<evidence type="ECO:0000259" key="2">
    <source>
        <dbReference type="Pfam" id="PF02517"/>
    </source>
</evidence>
<sequence length="294" mass="30724">MTTPSPYGEPAIGPVDTARWVLPTLAPILAVGGLAVAVVGPETAWRELSAASVWALLMLALLAPIVLVAGLRTPGALRASSVAGVFLVLTALSVSMPRMGVFADLEWNWQGKLLDLVWVGVLFIMLRRWASTEAGLRWRPEPGSLRSALPPIIGIFVVVAGMTILSAILAPGSVAVPNAERLLFDATVPNLTEELIWRGAMLAVLDRAFGTPWRFFGAPAGMGLVLTSIGFGLGHGVLFDPVNGVAVNLGAIVATGIAGLFLGWVRARTGCLWLAFLAHCAPELGVDLGALLAA</sequence>
<feature type="transmembrane region" description="Helical" evidence="1">
    <location>
        <begin position="245"/>
        <end position="265"/>
    </location>
</feature>
<feature type="transmembrane region" description="Helical" evidence="1">
    <location>
        <begin position="20"/>
        <end position="39"/>
    </location>
</feature>
<dbReference type="GO" id="GO:0006508">
    <property type="term" value="P:proteolysis"/>
    <property type="evidence" value="ECO:0007669"/>
    <property type="project" value="UniProtKB-KW"/>
</dbReference>
<evidence type="ECO:0000256" key="1">
    <source>
        <dbReference type="SAM" id="Phobius"/>
    </source>
</evidence>
<keyword evidence="1" id="KW-0472">Membrane</keyword>
<feature type="domain" description="CAAX prenyl protease 2/Lysostaphin resistance protein A-like" evidence="2">
    <location>
        <begin position="182"/>
        <end position="281"/>
    </location>
</feature>
<reference evidence="4" key="1">
    <citation type="submission" date="2016-03" db="EMBL/GenBank/DDBJ databases">
        <title>Complete genome sequence of the type strain Actinoalloteichus hymeniacidonis DSM 45092.</title>
        <authorList>
            <person name="Schaffert L."/>
            <person name="Albersmeier A."/>
            <person name="Winkler A."/>
            <person name="Kalinowski J."/>
            <person name="Zotchev S."/>
            <person name="Ruckert C."/>
        </authorList>
    </citation>
    <scope>NUCLEOTIDE SEQUENCE [LARGE SCALE GENOMIC DNA]</scope>
    <source>
        <strain evidence="4">HPA177(T) (DSM 45092(T))</strain>
    </source>
</reference>
<dbReference type="InterPro" id="IPR003675">
    <property type="entry name" value="Rce1/LyrA-like_dom"/>
</dbReference>
<dbReference type="KEGG" id="ahm:TL08_06305"/>
<dbReference type="Proteomes" id="UP000095210">
    <property type="component" value="Chromosome"/>
</dbReference>
<accession>A0AAC9MXI7</accession>
<keyword evidence="3" id="KW-0645">Protease</keyword>
<dbReference type="AlphaFoldDB" id="A0AAC9MXI7"/>
<evidence type="ECO:0000313" key="3">
    <source>
        <dbReference type="EMBL" id="AOS62086.1"/>
    </source>
</evidence>
<dbReference type="EMBL" id="CP014859">
    <property type="protein sequence ID" value="AOS62086.1"/>
    <property type="molecule type" value="Genomic_DNA"/>
</dbReference>
<feature type="transmembrane region" description="Helical" evidence="1">
    <location>
        <begin position="150"/>
        <end position="171"/>
    </location>
</feature>
<feature type="transmembrane region" description="Helical" evidence="1">
    <location>
        <begin position="51"/>
        <end position="71"/>
    </location>
</feature>
<dbReference type="GO" id="GO:0080120">
    <property type="term" value="P:CAAX-box protein maturation"/>
    <property type="evidence" value="ECO:0007669"/>
    <property type="project" value="UniProtKB-ARBA"/>
</dbReference>
<keyword evidence="3" id="KW-0378">Hydrolase</keyword>
<evidence type="ECO:0000313" key="4">
    <source>
        <dbReference type="Proteomes" id="UP000095210"/>
    </source>
</evidence>
<feature type="transmembrane region" description="Helical" evidence="1">
    <location>
        <begin position="215"/>
        <end position="239"/>
    </location>
</feature>
<organism evidence="3 4">
    <name type="scientific">Actinoalloteichus hymeniacidonis</name>
    <dbReference type="NCBI Taxonomy" id="340345"/>
    <lineage>
        <taxon>Bacteria</taxon>
        <taxon>Bacillati</taxon>
        <taxon>Actinomycetota</taxon>
        <taxon>Actinomycetes</taxon>
        <taxon>Pseudonocardiales</taxon>
        <taxon>Pseudonocardiaceae</taxon>
        <taxon>Actinoalloteichus</taxon>
    </lineage>
</organism>
<dbReference type="Pfam" id="PF02517">
    <property type="entry name" value="Rce1-like"/>
    <property type="match status" value="1"/>
</dbReference>
<feature type="transmembrane region" description="Helical" evidence="1">
    <location>
        <begin position="77"/>
        <end position="101"/>
    </location>
</feature>
<keyword evidence="1" id="KW-1133">Transmembrane helix</keyword>
<gene>
    <name evidence="3" type="ORF">TL08_06305</name>
</gene>
<feature type="transmembrane region" description="Helical" evidence="1">
    <location>
        <begin position="113"/>
        <end position="130"/>
    </location>
</feature>
<protein>
    <submittedName>
        <fullName evidence="3">CAAX protease self-immunity</fullName>
    </submittedName>
</protein>
<dbReference type="GO" id="GO:0004175">
    <property type="term" value="F:endopeptidase activity"/>
    <property type="evidence" value="ECO:0007669"/>
    <property type="project" value="UniProtKB-ARBA"/>
</dbReference>
<name>A0AAC9MXI7_9PSEU</name>